<protein>
    <submittedName>
        <fullName evidence="2">Uncharacterized protein</fullName>
    </submittedName>
</protein>
<reference evidence="2 3" key="1">
    <citation type="submission" date="2018-04" db="EMBL/GenBank/DDBJ databases">
        <authorList>
            <person name="Vogel A."/>
        </authorList>
    </citation>
    <scope>NUCLEOTIDE SEQUENCE [LARGE SCALE GENOMIC DNA]</scope>
</reference>
<evidence type="ECO:0000256" key="1">
    <source>
        <dbReference type="SAM" id="MobiDB-lite"/>
    </source>
</evidence>
<feature type="region of interest" description="Disordered" evidence="1">
    <location>
        <begin position="44"/>
        <end position="92"/>
    </location>
</feature>
<gene>
    <name evidence="2" type="ORF">CCAM_LOCUS19527</name>
</gene>
<accession>A0A484LMW2</accession>
<dbReference type="AlphaFoldDB" id="A0A484LMW2"/>
<keyword evidence="3" id="KW-1185">Reference proteome</keyword>
<organism evidence="2 3">
    <name type="scientific">Cuscuta campestris</name>
    <dbReference type="NCBI Taxonomy" id="132261"/>
    <lineage>
        <taxon>Eukaryota</taxon>
        <taxon>Viridiplantae</taxon>
        <taxon>Streptophyta</taxon>
        <taxon>Embryophyta</taxon>
        <taxon>Tracheophyta</taxon>
        <taxon>Spermatophyta</taxon>
        <taxon>Magnoliopsida</taxon>
        <taxon>eudicotyledons</taxon>
        <taxon>Gunneridae</taxon>
        <taxon>Pentapetalae</taxon>
        <taxon>asterids</taxon>
        <taxon>lamiids</taxon>
        <taxon>Solanales</taxon>
        <taxon>Convolvulaceae</taxon>
        <taxon>Cuscuteae</taxon>
        <taxon>Cuscuta</taxon>
        <taxon>Cuscuta subgen. Grammica</taxon>
        <taxon>Cuscuta sect. Cleistogrammica</taxon>
    </lineage>
</organism>
<evidence type="ECO:0000313" key="2">
    <source>
        <dbReference type="EMBL" id="VFQ77751.1"/>
    </source>
</evidence>
<feature type="compositionally biased region" description="Polar residues" evidence="1">
    <location>
        <begin position="69"/>
        <end position="88"/>
    </location>
</feature>
<proteinExistence type="predicted"/>
<dbReference type="Proteomes" id="UP000595140">
    <property type="component" value="Unassembled WGS sequence"/>
</dbReference>
<sequence>MRMALYATDVVKSGMSRTNAQKVEGMDVVSTRKGPTSLGVVIWEMNPPTRKKRKSPTYVSWRTKKYLPRSSTNKSRSLDNRLSPSDNPLSRDAELWAPNLDNRLSPLDNRLPRTAELRARSKIKGFSSYGRLGFVQNILHFISNIVDNKAKVESQIM</sequence>
<name>A0A484LMW2_9ASTE</name>
<evidence type="ECO:0000313" key="3">
    <source>
        <dbReference type="Proteomes" id="UP000595140"/>
    </source>
</evidence>
<dbReference type="EMBL" id="OOIL02001701">
    <property type="protein sequence ID" value="VFQ77751.1"/>
    <property type="molecule type" value="Genomic_DNA"/>
</dbReference>